<protein>
    <submittedName>
        <fullName evidence="2">Avirulence (Avh) protein</fullName>
    </submittedName>
</protein>
<feature type="signal peptide" evidence="1">
    <location>
        <begin position="1"/>
        <end position="20"/>
    </location>
</feature>
<dbReference type="EMBL" id="NBNE01013502">
    <property type="protein sequence ID" value="OWY95042.1"/>
    <property type="molecule type" value="Genomic_DNA"/>
</dbReference>
<keyword evidence="1" id="KW-0732">Signal</keyword>
<accession>A0A225UPL5</accession>
<evidence type="ECO:0000313" key="3">
    <source>
        <dbReference type="Proteomes" id="UP000198211"/>
    </source>
</evidence>
<reference evidence="3" key="1">
    <citation type="submission" date="2017-03" db="EMBL/GenBank/DDBJ databases">
        <title>Phytopthora megakarya and P. palmivora, two closely related causual agents of cacao black pod achieved similar genome size and gene model numbers by different mechanisms.</title>
        <authorList>
            <person name="Ali S."/>
            <person name="Shao J."/>
            <person name="Larry D.J."/>
            <person name="Kronmiller B."/>
            <person name="Shen D."/>
            <person name="Strem M.D."/>
            <person name="Melnick R.L."/>
            <person name="Guiltinan M.J."/>
            <person name="Tyler B.M."/>
            <person name="Meinhardt L.W."/>
            <person name="Bailey B.A."/>
        </authorList>
    </citation>
    <scope>NUCLEOTIDE SEQUENCE [LARGE SCALE GENOMIC DNA]</scope>
    <source>
        <strain evidence="3">zdho120</strain>
    </source>
</reference>
<gene>
    <name evidence="2" type="ORF">PHMEG_00035066</name>
</gene>
<dbReference type="Proteomes" id="UP000198211">
    <property type="component" value="Unassembled WGS sequence"/>
</dbReference>
<organism evidence="2 3">
    <name type="scientific">Phytophthora megakarya</name>
    <dbReference type="NCBI Taxonomy" id="4795"/>
    <lineage>
        <taxon>Eukaryota</taxon>
        <taxon>Sar</taxon>
        <taxon>Stramenopiles</taxon>
        <taxon>Oomycota</taxon>
        <taxon>Peronosporomycetes</taxon>
        <taxon>Peronosporales</taxon>
        <taxon>Peronosporaceae</taxon>
        <taxon>Phytophthora</taxon>
    </lineage>
</organism>
<sequence length="287" mass="32777">MRPWYIVVFALVVTLDPTQFFKQLRFDKVEKIDEILSNKQLQLTSLGGFMDDYARLTGKQGSVAKLFTNKFGTENYAQMLTAAKENTATAAAATTLQDDLLKQLLKNHESPEGVAKMLGLGRGQQIARHVNAEALNKYTRNFYAKYPNPKSGIAPLQIFKKLELDKIDDFVTNAKQINILADYMEQYAKLNPWQRSPTMVKMFSDEVGDKKLAEMLTEATKNPEMKKFATDMQRAHLSEILRSNKPVPPKTVFKWMHLQLKGSLNVADSSWVNWGWYNSIYRAIQKV</sequence>
<feature type="chain" id="PRO_5013393479" evidence="1">
    <location>
        <begin position="21"/>
        <end position="287"/>
    </location>
</feature>
<evidence type="ECO:0000313" key="2">
    <source>
        <dbReference type="EMBL" id="OWY95042.1"/>
    </source>
</evidence>
<dbReference type="AlphaFoldDB" id="A0A225UPL5"/>
<name>A0A225UPL5_9STRA</name>
<comment type="caution">
    <text evidence="2">The sequence shown here is derived from an EMBL/GenBank/DDBJ whole genome shotgun (WGS) entry which is preliminary data.</text>
</comment>
<proteinExistence type="predicted"/>
<keyword evidence="3" id="KW-1185">Reference proteome</keyword>
<evidence type="ECO:0000256" key="1">
    <source>
        <dbReference type="SAM" id="SignalP"/>
    </source>
</evidence>